<keyword evidence="3" id="KW-1185">Reference proteome</keyword>
<evidence type="ECO:0000313" key="2">
    <source>
        <dbReference type="EMBL" id="MFM9653972.1"/>
    </source>
</evidence>
<dbReference type="EMBL" id="JBJVNE010000668">
    <property type="protein sequence ID" value="MFM9653972.1"/>
    <property type="molecule type" value="Genomic_DNA"/>
</dbReference>
<sequence length="80" mass="7461">ACAGHAIGAAVTFTGPRGEAVAGICDRIGGVIAARPDRPPPAGAGGPPPGPDRPPPPEAVAACAGKAAGAAVTFTGPRGD</sequence>
<evidence type="ECO:0000256" key="1">
    <source>
        <dbReference type="SAM" id="MobiDB-lite"/>
    </source>
</evidence>
<evidence type="ECO:0000313" key="3">
    <source>
        <dbReference type="Proteomes" id="UP001631993"/>
    </source>
</evidence>
<feature type="compositionally biased region" description="Pro residues" evidence="1">
    <location>
        <begin position="39"/>
        <end position="58"/>
    </location>
</feature>
<feature type="region of interest" description="Disordered" evidence="1">
    <location>
        <begin position="32"/>
        <end position="64"/>
    </location>
</feature>
<name>A0ABW9J118_STRGJ</name>
<dbReference type="Proteomes" id="UP001631993">
    <property type="component" value="Unassembled WGS sequence"/>
</dbReference>
<gene>
    <name evidence="2" type="ORF">ACKI1S_49440</name>
</gene>
<feature type="non-terminal residue" evidence="2">
    <location>
        <position position="1"/>
    </location>
</feature>
<comment type="caution">
    <text evidence="2">The sequence shown here is derived from an EMBL/GenBank/DDBJ whole genome shotgun (WGS) entry which is preliminary data.</text>
</comment>
<feature type="non-terminal residue" evidence="2">
    <location>
        <position position="80"/>
    </location>
</feature>
<protein>
    <submittedName>
        <fullName evidence="2">Uncharacterized protein</fullName>
    </submittedName>
</protein>
<reference evidence="2 3" key="1">
    <citation type="submission" date="2024-12" db="EMBL/GenBank/DDBJ databases">
        <title>Forecasting of Potato common scab and diversities of Pathogenic streptomyces spp. in china.</title>
        <authorList>
            <person name="Handique U."/>
            <person name="Wu J."/>
        </authorList>
    </citation>
    <scope>NUCLEOTIDE SEQUENCE [LARGE SCALE GENOMIC DNA]</scope>
    <source>
        <strain evidence="2 3">ZRIMU1585</strain>
    </source>
</reference>
<proteinExistence type="predicted"/>
<accession>A0ABW9J118</accession>
<organism evidence="2 3">
    <name type="scientific">Streptomyces galilaeus</name>
    <dbReference type="NCBI Taxonomy" id="33899"/>
    <lineage>
        <taxon>Bacteria</taxon>
        <taxon>Bacillati</taxon>
        <taxon>Actinomycetota</taxon>
        <taxon>Actinomycetes</taxon>
        <taxon>Kitasatosporales</taxon>
        <taxon>Streptomycetaceae</taxon>
        <taxon>Streptomyces</taxon>
    </lineage>
</organism>